<dbReference type="OrthoDB" id="9791874at2"/>
<comment type="similarity">
    <text evidence="2">Belongs to the UPF0126 family.</text>
</comment>
<feature type="domain" description="Glycine transporter" evidence="8">
    <location>
        <begin position="25"/>
        <end position="97"/>
    </location>
</feature>
<feature type="transmembrane region" description="Helical" evidence="7">
    <location>
        <begin position="191"/>
        <end position="212"/>
    </location>
</feature>
<evidence type="ECO:0000313" key="9">
    <source>
        <dbReference type="EMBL" id="GEM42666.1"/>
    </source>
</evidence>
<evidence type="ECO:0000256" key="3">
    <source>
        <dbReference type="ARBA" id="ARBA00022475"/>
    </source>
</evidence>
<feature type="transmembrane region" description="Helical" evidence="7">
    <location>
        <begin position="80"/>
        <end position="97"/>
    </location>
</feature>
<comment type="subcellular location">
    <subcellularLocation>
        <location evidence="1">Cell membrane</location>
        <topology evidence="1">Multi-pass membrane protein</topology>
    </subcellularLocation>
</comment>
<evidence type="ECO:0000256" key="2">
    <source>
        <dbReference type="ARBA" id="ARBA00008193"/>
    </source>
</evidence>
<dbReference type="Proteomes" id="UP000321424">
    <property type="component" value="Unassembled WGS sequence"/>
</dbReference>
<comment type="caution">
    <text evidence="9">The sequence shown here is derived from an EMBL/GenBank/DDBJ whole genome shotgun (WGS) entry which is preliminary data.</text>
</comment>
<dbReference type="PANTHER" id="PTHR30506">
    <property type="entry name" value="INNER MEMBRANE PROTEIN"/>
    <property type="match status" value="1"/>
</dbReference>
<feature type="transmembrane region" description="Helical" evidence="7">
    <location>
        <begin position="48"/>
        <end position="68"/>
    </location>
</feature>
<feature type="transmembrane region" description="Helical" evidence="7">
    <location>
        <begin position="166"/>
        <end position="185"/>
    </location>
</feature>
<accession>A0A511MRL8</accession>
<feature type="transmembrane region" description="Helical" evidence="7">
    <location>
        <begin position="20"/>
        <end position="41"/>
    </location>
</feature>
<keyword evidence="6 7" id="KW-0472">Membrane</keyword>
<keyword evidence="3" id="KW-1003">Cell membrane</keyword>
<dbReference type="Pfam" id="PF03458">
    <property type="entry name" value="Gly_transporter"/>
    <property type="match status" value="2"/>
</dbReference>
<dbReference type="AlphaFoldDB" id="A0A511MRL8"/>
<keyword evidence="5 7" id="KW-1133">Transmembrane helix</keyword>
<evidence type="ECO:0000256" key="1">
    <source>
        <dbReference type="ARBA" id="ARBA00004651"/>
    </source>
</evidence>
<feature type="domain" description="Glycine transporter" evidence="8">
    <location>
        <begin position="109"/>
        <end position="182"/>
    </location>
</feature>
<evidence type="ECO:0000313" key="10">
    <source>
        <dbReference type="Proteomes" id="UP000321424"/>
    </source>
</evidence>
<proteinExistence type="inferred from homology"/>
<dbReference type="InterPro" id="IPR005115">
    <property type="entry name" value="Gly_transporter"/>
</dbReference>
<gene>
    <name evidence="9" type="ORF">NN4_71850</name>
</gene>
<evidence type="ECO:0000256" key="6">
    <source>
        <dbReference type="ARBA" id="ARBA00023136"/>
    </source>
</evidence>
<dbReference type="GO" id="GO:0005886">
    <property type="term" value="C:plasma membrane"/>
    <property type="evidence" value="ECO:0007669"/>
    <property type="project" value="UniProtKB-SubCell"/>
</dbReference>
<keyword evidence="10" id="KW-1185">Reference proteome</keyword>
<protein>
    <recommendedName>
        <fullName evidence="8">Glycine transporter domain-containing protein</fullName>
    </recommendedName>
</protein>
<dbReference type="RefSeq" id="WP_147140422.1">
    <property type="nucleotide sequence ID" value="NZ_BJXA01000074.1"/>
</dbReference>
<evidence type="ECO:0000256" key="4">
    <source>
        <dbReference type="ARBA" id="ARBA00022692"/>
    </source>
</evidence>
<dbReference type="EMBL" id="BJXA01000074">
    <property type="protein sequence ID" value="GEM42666.1"/>
    <property type="molecule type" value="Genomic_DNA"/>
</dbReference>
<sequence>MVDFGAGVSAAHFGLSVDAVQHIGELFGVFAFASSGALLAVRRDFDIFGILVLACATALGGGIIRDLLIGRTPPAAFVDLSYLYTAMLAAAVIFFWHPSRRLTRGPLEVADAFGLGLFCVTGTVIAYSRGLGAPSAALLGLVTAIGGGVIRDLLGGQTPNVLRPDQIYAVPALIGAAATATLLHFGVYQAWTGALAALGAIAFRLLALRFGWHAPQARRYPRTRPPADPTLPHPS</sequence>
<evidence type="ECO:0000259" key="8">
    <source>
        <dbReference type="Pfam" id="PF03458"/>
    </source>
</evidence>
<keyword evidence="4 7" id="KW-0812">Transmembrane</keyword>
<evidence type="ECO:0000256" key="5">
    <source>
        <dbReference type="ARBA" id="ARBA00022989"/>
    </source>
</evidence>
<organism evidence="9 10">
    <name type="scientific">Nocardia ninae NBRC 108245</name>
    <dbReference type="NCBI Taxonomy" id="1210091"/>
    <lineage>
        <taxon>Bacteria</taxon>
        <taxon>Bacillati</taxon>
        <taxon>Actinomycetota</taxon>
        <taxon>Actinomycetes</taxon>
        <taxon>Mycobacteriales</taxon>
        <taxon>Nocardiaceae</taxon>
        <taxon>Nocardia</taxon>
    </lineage>
</organism>
<name>A0A511MRL8_9NOCA</name>
<feature type="transmembrane region" description="Helical" evidence="7">
    <location>
        <begin position="133"/>
        <end position="154"/>
    </location>
</feature>
<reference evidence="9 10" key="1">
    <citation type="submission" date="2019-07" db="EMBL/GenBank/DDBJ databases">
        <title>Whole genome shotgun sequence of Nocardia ninae NBRC 108245.</title>
        <authorList>
            <person name="Hosoyama A."/>
            <person name="Uohara A."/>
            <person name="Ohji S."/>
            <person name="Ichikawa N."/>
        </authorList>
    </citation>
    <scope>NUCLEOTIDE SEQUENCE [LARGE SCALE GENOMIC DNA]</scope>
    <source>
        <strain evidence="9 10">NBRC 108245</strain>
    </source>
</reference>
<dbReference type="PANTHER" id="PTHR30506:SF3">
    <property type="entry name" value="UPF0126 INNER MEMBRANE PROTEIN YADS-RELATED"/>
    <property type="match status" value="1"/>
</dbReference>
<evidence type="ECO:0000256" key="7">
    <source>
        <dbReference type="SAM" id="Phobius"/>
    </source>
</evidence>
<feature type="transmembrane region" description="Helical" evidence="7">
    <location>
        <begin position="109"/>
        <end position="127"/>
    </location>
</feature>